<dbReference type="EMBL" id="GEDG01033698">
    <property type="protein sequence ID" value="JAP10123.1"/>
    <property type="molecule type" value="Transcribed_RNA"/>
</dbReference>
<reference evidence="1" key="1">
    <citation type="submission" date="2015-12" db="EMBL/GenBank/DDBJ databases">
        <title>Gene expression during late stages of embryo sac development: a critical building block for successful pollen-pistil interactions.</title>
        <authorList>
            <person name="Liu Y."/>
            <person name="Joly V."/>
            <person name="Sabar M."/>
            <person name="Matton D.P."/>
        </authorList>
    </citation>
    <scope>NUCLEOTIDE SEQUENCE</scope>
</reference>
<organism evidence="1">
    <name type="scientific">Solanum chacoense</name>
    <name type="common">Chaco potato</name>
    <dbReference type="NCBI Taxonomy" id="4108"/>
    <lineage>
        <taxon>Eukaryota</taxon>
        <taxon>Viridiplantae</taxon>
        <taxon>Streptophyta</taxon>
        <taxon>Embryophyta</taxon>
        <taxon>Tracheophyta</taxon>
        <taxon>Spermatophyta</taxon>
        <taxon>Magnoliopsida</taxon>
        <taxon>eudicotyledons</taxon>
        <taxon>Gunneridae</taxon>
        <taxon>Pentapetalae</taxon>
        <taxon>asterids</taxon>
        <taxon>lamiids</taxon>
        <taxon>Solanales</taxon>
        <taxon>Solanaceae</taxon>
        <taxon>Solanoideae</taxon>
        <taxon>Solaneae</taxon>
        <taxon>Solanum</taxon>
    </lineage>
</organism>
<dbReference type="AlphaFoldDB" id="A0A0V0GSC5"/>
<proteinExistence type="predicted"/>
<sequence length="91" mass="10169">MDLFSSSLLEQLSKHIGFALHKLPKYTSVHNPNLALRPTVTGHPTMSILLNECLPNLTFSPLNRKNAELMSIFTLNNPIFVVAYMGMSIAR</sequence>
<protein>
    <submittedName>
        <fullName evidence="1">Putative ovule protein</fullName>
    </submittedName>
</protein>
<name>A0A0V0GSC5_SOLCH</name>
<evidence type="ECO:0000313" key="1">
    <source>
        <dbReference type="EMBL" id="JAP10123.1"/>
    </source>
</evidence>
<accession>A0A0V0GSC5</accession>